<proteinExistence type="predicted"/>
<feature type="compositionally biased region" description="Polar residues" evidence="1">
    <location>
        <begin position="67"/>
        <end position="80"/>
    </location>
</feature>
<sequence>MSAPAAAALQNEQNLLKEHDAVMNPGACFHRPFTASSSSLLASSRITSSRPHKSAILRLPLTHLRQKPNQPQLRSASTISPKLHSSPKSGNLPRPPAYMAEETAPTQLLELPKQPPHREPGLLLPPPPPSLPLPPPPPTLQPPVPVSRCLTCSKCFRTHWTTESVINAAVASDIRNTLPRWNRVVFPVSGTPWQLPATAPIELQVRPYCLLHGGLVQIMHPATLITPLDALAIQASSMETEAGSQPSAGQCAPVGTGDGPPHSAASAEGRPPFASEDPAAASGRRFEGGLLPIPDPYHAYSPQRDDNGRDLHHYTFSRPDQHTDLKLPPLWSEAQRWPRVEPGNLGGPAYGPDRRYEYLEEPRQAYVPFYEAPHGGNWALASIQEHQGSALVAAYPPLMTAAYSFPQPVISGWRSTSAPSASYSQPEPLMGGLDRRWSCHETSLGTGDVTPWGLRRTSMSSQYPPHFFPAAHPSSGDYHVAGQSG</sequence>
<dbReference type="RefSeq" id="XP_060285170.1">
    <property type="nucleotide sequence ID" value="XM_060426011.1"/>
</dbReference>
<feature type="region of interest" description="Disordered" evidence="1">
    <location>
        <begin position="111"/>
        <end position="139"/>
    </location>
</feature>
<accession>A0AAJ0FIL4</accession>
<feature type="compositionally biased region" description="Pro residues" evidence="1">
    <location>
        <begin position="123"/>
        <end position="139"/>
    </location>
</feature>
<feature type="compositionally biased region" description="Polar residues" evidence="1">
    <location>
        <begin position="239"/>
        <end position="248"/>
    </location>
</feature>
<dbReference type="Proteomes" id="UP001244011">
    <property type="component" value="Unassembled WGS sequence"/>
</dbReference>
<name>A0AAJ0FIL4_9PEZI</name>
<evidence type="ECO:0000256" key="1">
    <source>
        <dbReference type="SAM" id="MobiDB-lite"/>
    </source>
</evidence>
<gene>
    <name evidence="2" type="ORF">QBC33DRAFT_513865</name>
</gene>
<feature type="region of interest" description="Disordered" evidence="1">
    <location>
        <begin position="61"/>
        <end position="98"/>
    </location>
</feature>
<protein>
    <submittedName>
        <fullName evidence="2">Uncharacterized protein</fullName>
    </submittedName>
</protein>
<dbReference type="EMBL" id="MU839004">
    <property type="protein sequence ID" value="KAK1768957.1"/>
    <property type="molecule type" value="Genomic_DNA"/>
</dbReference>
<reference evidence="2" key="1">
    <citation type="submission" date="2023-06" db="EMBL/GenBank/DDBJ databases">
        <title>Genome-scale phylogeny and comparative genomics of the fungal order Sordariales.</title>
        <authorList>
            <consortium name="Lawrence Berkeley National Laboratory"/>
            <person name="Hensen N."/>
            <person name="Bonometti L."/>
            <person name="Westerberg I."/>
            <person name="Brannstrom I.O."/>
            <person name="Guillou S."/>
            <person name="Cros-Aarteil S."/>
            <person name="Calhoun S."/>
            <person name="Haridas S."/>
            <person name="Kuo A."/>
            <person name="Mondo S."/>
            <person name="Pangilinan J."/>
            <person name="Riley R."/>
            <person name="Labutti K."/>
            <person name="Andreopoulos B."/>
            <person name="Lipzen A."/>
            <person name="Chen C."/>
            <person name="Yanf M."/>
            <person name="Daum C."/>
            <person name="Ng V."/>
            <person name="Clum A."/>
            <person name="Steindorff A."/>
            <person name="Ohm R."/>
            <person name="Martin F."/>
            <person name="Silar P."/>
            <person name="Natvig D."/>
            <person name="Lalanne C."/>
            <person name="Gautier V."/>
            <person name="Ament-Velasquez S.L."/>
            <person name="Kruys A."/>
            <person name="Hutchinson M.I."/>
            <person name="Powell A.J."/>
            <person name="Barry K."/>
            <person name="Miller A.N."/>
            <person name="Grigoriev I.V."/>
            <person name="Debuchy R."/>
            <person name="Gladieux P."/>
            <person name="Thoren M.H."/>
            <person name="Johannesson H."/>
        </authorList>
    </citation>
    <scope>NUCLEOTIDE SEQUENCE</scope>
    <source>
        <strain evidence="2">8032-3</strain>
    </source>
</reference>
<dbReference type="GeneID" id="85309198"/>
<feature type="region of interest" description="Disordered" evidence="1">
    <location>
        <begin position="239"/>
        <end position="312"/>
    </location>
</feature>
<comment type="caution">
    <text evidence="2">The sequence shown here is derived from an EMBL/GenBank/DDBJ whole genome shotgun (WGS) entry which is preliminary data.</text>
</comment>
<dbReference type="AlphaFoldDB" id="A0AAJ0FIL4"/>
<organism evidence="2 3">
    <name type="scientific">Phialemonium atrogriseum</name>
    <dbReference type="NCBI Taxonomy" id="1093897"/>
    <lineage>
        <taxon>Eukaryota</taxon>
        <taxon>Fungi</taxon>
        <taxon>Dikarya</taxon>
        <taxon>Ascomycota</taxon>
        <taxon>Pezizomycotina</taxon>
        <taxon>Sordariomycetes</taxon>
        <taxon>Sordariomycetidae</taxon>
        <taxon>Cephalothecales</taxon>
        <taxon>Cephalothecaceae</taxon>
        <taxon>Phialemonium</taxon>
    </lineage>
</organism>
<keyword evidence="3" id="KW-1185">Reference proteome</keyword>
<evidence type="ECO:0000313" key="2">
    <source>
        <dbReference type="EMBL" id="KAK1768957.1"/>
    </source>
</evidence>
<feature type="compositionally biased region" description="Basic and acidic residues" evidence="1">
    <location>
        <begin position="303"/>
        <end position="312"/>
    </location>
</feature>
<evidence type="ECO:0000313" key="3">
    <source>
        <dbReference type="Proteomes" id="UP001244011"/>
    </source>
</evidence>